<evidence type="ECO:0000313" key="2">
    <source>
        <dbReference type="Proteomes" id="UP001320148"/>
    </source>
</evidence>
<dbReference type="Proteomes" id="UP001320148">
    <property type="component" value="Chromosome"/>
</dbReference>
<protein>
    <recommendedName>
        <fullName evidence="3">DUF1059 domain-containing protein</fullName>
    </recommendedName>
</protein>
<dbReference type="EMBL" id="AP024488">
    <property type="protein sequence ID" value="BCS96114.1"/>
    <property type="molecule type" value="Genomic_DNA"/>
</dbReference>
<organism evidence="1 2">
    <name type="scientific">Desulfoluna limicola</name>
    <dbReference type="NCBI Taxonomy" id="2810562"/>
    <lineage>
        <taxon>Bacteria</taxon>
        <taxon>Pseudomonadati</taxon>
        <taxon>Thermodesulfobacteriota</taxon>
        <taxon>Desulfobacteria</taxon>
        <taxon>Desulfobacterales</taxon>
        <taxon>Desulfolunaceae</taxon>
        <taxon>Desulfoluna</taxon>
    </lineage>
</organism>
<sequence length="93" mass="10344">MPGGQAADATLGRVLHHGNFNKGSTKIMSRYFIDCRNYPGEHKCSVALAADTKEELLEAVVQHGTKVHGYQDTPEFRDKMIKEFQEGTPPLKV</sequence>
<proteinExistence type="predicted"/>
<keyword evidence="2" id="KW-1185">Reference proteome</keyword>
<gene>
    <name evidence="1" type="ORF">DSLASN_17460</name>
</gene>
<dbReference type="RefSeq" id="WP_236892472.1">
    <property type="nucleotide sequence ID" value="NZ_AP024488.1"/>
</dbReference>
<dbReference type="InterPro" id="IPR009409">
    <property type="entry name" value="DUF1059"/>
</dbReference>
<evidence type="ECO:0000313" key="1">
    <source>
        <dbReference type="EMBL" id="BCS96114.1"/>
    </source>
</evidence>
<evidence type="ECO:0008006" key="3">
    <source>
        <dbReference type="Google" id="ProtNLM"/>
    </source>
</evidence>
<accession>A0ABN6F4Z8</accession>
<name>A0ABN6F4Z8_9BACT</name>
<dbReference type="Pfam" id="PF06348">
    <property type="entry name" value="DUF1059"/>
    <property type="match status" value="1"/>
</dbReference>
<reference evidence="1 2" key="1">
    <citation type="submission" date="2021-02" db="EMBL/GenBank/DDBJ databases">
        <title>Complete genome of Desulfoluna sp. strain ASN36.</title>
        <authorList>
            <person name="Takahashi A."/>
            <person name="Kojima H."/>
            <person name="Fukui M."/>
        </authorList>
    </citation>
    <scope>NUCLEOTIDE SEQUENCE [LARGE SCALE GENOMIC DNA]</scope>
    <source>
        <strain evidence="1 2">ASN36</strain>
    </source>
</reference>